<gene>
    <name evidence="4" type="ORF">SAMEA4412677_00772</name>
</gene>
<dbReference type="AlphaFoldDB" id="A0A239WVX7"/>
<dbReference type="InterPro" id="IPR050955">
    <property type="entry name" value="Plant_Biomass_Hydrol_Est"/>
</dbReference>
<evidence type="ECO:0000259" key="3">
    <source>
        <dbReference type="Pfam" id="PF02230"/>
    </source>
</evidence>
<dbReference type="Proteomes" id="UP000215196">
    <property type="component" value="Chromosome 1"/>
</dbReference>
<feature type="domain" description="Phospholipase/carboxylesterase/thioesterase" evidence="3">
    <location>
        <begin position="104"/>
        <end position="217"/>
    </location>
</feature>
<dbReference type="GO" id="GO:0016787">
    <property type="term" value="F:hydrolase activity"/>
    <property type="evidence" value="ECO:0007669"/>
    <property type="project" value="InterPro"/>
</dbReference>
<dbReference type="Pfam" id="PF02230">
    <property type="entry name" value="Abhydrolase_2"/>
    <property type="match status" value="1"/>
</dbReference>
<accession>A0A239WVX7</accession>
<proteinExistence type="predicted"/>
<dbReference type="PANTHER" id="PTHR43037">
    <property type="entry name" value="UNNAMED PRODUCT-RELATED"/>
    <property type="match status" value="1"/>
</dbReference>
<feature type="chain" id="PRO_5012467162" evidence="2">
    <location>
        <begin position="22"/>
        <end position="240"/>
    </location>
</feature>
<evidence type="ECO:0000256" key="1">
    <source>
        <dbReference type="ARBA" id="ARBA00022729"/>
    </source>
</evidence>
<keyword evidence="1 2" id="KW-0732">Signal</keyword>
<keyword evidence="5" id="KW-1185">Reference proteome</keyword>
<name>A0A239WVX7_9FLAO</name>
<dbReference type="PANTHER" id="PTHR43037:SF1">
    <property type="entry name" value="BLL1128 PROTEIN"/>
    <property type="match status" value="1"/>
</dbReference>
<organism evidence="4 5">
    <name type="scientific">Chryseobacterium taklimakanense</name>
    <dbReference type="NCBI Taxonomy" id="536441"/>
    <lineage>
        <taxon>Bacteria</taxon>
        <taxon>Pseudomonadati</taxon>
        <taxon>Bacteroidota</taxon>
        <taxon>Flavobacteriia</taxon>
        <taxon>Flavobacteriales</taxon>
        <taxon>Weeksellaceae</taxon>
        <taxon>Chryseobacterium group</taxon>
        <taxon>Chryseobacterium</taxon>
    </lineage>
</organism>
<dbReference type="SUPFAM" id="SSF53474">
    <property type="entry name" value="alpha/beta-Hydrolases"/>
    <property type="match status" value="1"/>
</dbReference>
<sequence>MKIFKMVLLSCTIAAGHVVFAQEIKAEFKKEIKEVQQISYILDFPQGAKGNVPLIVFLHGSGERGNDLEKVKAHSPFTYKKLIKEPVAILAPQCPENVWWDTEAVYSLIKEIQSKYKIDASRIYLTGLSMGGWGTWKLANEHPEMFAAVAPICAPSDRWMRATINRYKGLPIKIFHGGNDDIVNPLNSIEIYQALKKVNPDVSLTIFPDDNHNSWDSTYSDPLFYEWMLKQKKNNQNITK</sequence>
<evidence type="ECO:0000313" key="5">
    <source>
        <dbReference type="Proteomes" id="UP000215196"/>
    </source>
</evidence>
<dbReference type="Gene3D" id="3.40.50.1820">
    <property type="entry name" value="alpha/beta hydrolase"/>
    <property type="match status" value="1"/>
</dbReference>
<dbReference type="InterPro" id="IPR003140">
    <property type="entry name" value="PLipase/COase/thioEstase"/>
</dbReference>
<protein>
    <submittedName>
        <fullName evidence="4">Poly(3-hydroxybutyrate) depolymerase</fullName>
    </submittedName>
</protein>
<evidence type="ECO:0000313" key="4">
    <source>
        <dbReference type="EMBL" id="SNV38326.1"/>
    </source>
</evidence>
<feature type="signal peptide" evidence="2">
    <location>
        <begin position="1"/>
        <end position="21"/>
    </location>
</feature>
<dbReference type="RefSeq" id="WP_095070538.1">
    <property type="nucleotide sequence ID" value="NZ_LT906465.1"/>
</dbReference>
<dbReference type="EMBL" id="LT906465">
    <property type="protein sequence ID" value="SNV38326.1"/>
    <property type="molecule type" value="Genomic_DNA"/>
</dbReference>
<dbReference type="KEGG" id="ctak:4412677_00772"/>
<reference evidence="4 5" key="1">
    <citation type="submission" date="2017-06" db="EMBL/GenBank/DDBJ databases">
        <authorList>
            <consortium name="Pathogen Informatics"/>
        </authorList>
    </citation>
    <scope>NUCLEOTIDE SEQUENCE [LARGE SCALE GENOMIC DNA]</scope>
    <source>
        <strain evidence="4 5">NCTC13490</strain>
    </source>
</reference>
<dbReference type="InterPro" id="IPR029058">
    <property type="entry name" value="AB_hydrolase_fold"/>
</dbReference>
<evidence type="ECO:0000256" key="2">
    <source>
        <dbReference type="SAM" id="SignalP"/>
    </source>
</evidence>